<dbReference type="Proteomes" id="UP000799755">
    <property type="component" value="Unassembled WGS sequence"/>
</dbReference>
<sequence>MKATNELSCYRYAVVVHVRPRGQQEQSIHYIEQERWFDFAERKLDRQSLLEQLHTSSTSSPIAVSNIPHSKTIVSRCLVASLDTAASETTAQQDWLSSVYKEAQHVPALSATDLVDLAEEAGYRVEISWSRQHSQQGGLDAVFHRYQPQYGAKRVMFRFPNDDVGRPLHNLTSRPLRHQFLQ</sequence>
<protein>
    <submittedName>
        <fullName evidence="1">Uncharacterized protein</fullName>
    </submittedName>
</protein>
<name>A0ACB6QZH2_9PLEO</name>
<proteinExistence type="predicted"/>
<comment type="caution">
    <text evidence="1">The sequence shown here is derived from an EMBL/GenBank/DDBJ whole genome shotgun (WGS) entry which is preliminary data.</text>
</comment>
<reference evidence="1" key="1">
    <citation type="journal article" date="2020" name="Stud. Mycol.">
        <title>101 Dothideomycetes genomes: a test case for predicting lifestyles and emergence of pathogens.</title>
        <authorList>
            <person name="Haridas S."/>
            <person name="Albert R."/>
            <person name="Binder M."/>
            <person name="Bloem J."/>
            <person name="Labutti K."/>
            <person name="Salamov A."/>
            <person name="Andreopoulos B."/>
            <person name="Baker S."/>
            <person name="Barry K."/>
            <person name="Bills G."/>
            <person name="Bluhm B."/>
            <person name="Cannon C."/>
            <person name="Castanera R."/>
            <person name="Culley D."/>
            <person name="Daum C."/>
            <person name="Ezra D."/>
            <person name="Gonzalez J."/>
            <person name="Henrissat B."/>
            <person name="Kuo A."/>
            <person name="Liang C."/>
            <person name="Lipzen A."/>
            <person name="Lutzoni F."/>
            <person name="Magnuson J."/>
            <person name="Mondo S."/>
            <person name="Nolan M."/>
            <person name="Ohm R."/>
            <person name="Pangilinan J."/>
            <person name="Park H.-J."/>
            <person name="Ramirez L."/>
            <person name="Alfaro M."/>
            <person name="Sun H."/>
            <person name="Tritt A."/>
            <person name="Yoshinaga Y."/>
            <person name="Zwiers L.-H."/>
            <person name="Turgeon B."/>
            <person name="Goodwin S."/>
            <person name="Spatafora J."/>
            <person name="Crous P."/>
            <person name="Grigoriev I."/>
        </authorList>
    </citation>
    <scope>NUCLEOTIDE SEQUENCE</scope>
    <source>
        <strain evidence="1">ATCC 200398</strain>
    </source>
</reference>
<evidence type="ECO:0000313" key="2">
    <source>
        <dbReference type="Proteomes" id="UP000799755"/>
    </source>
</evidence>
<gene>
    <name evidence="1" type="ORF">BDR25DRAFT_223775</name>
</gene>
<dbReference type="EMBL" id="MU003505">
    <property type="protein sequence ID" value="KAF2471470.1"/>
    <property type="molecule type" value="Genomic_DNA"/>
</dbReference>
<keyword evidence="2" id="KW-1185">Reference proteome</keyword>
<accession>A0ACB6QZH2</accession>
<feature type="non-terminal residue" evidence="1">
    <location>
        <position position="182"/>
    </location>
</feature>
<evidence type="ECO:0000313" key="1">
    <source>
        <dbReference type="EMBL" id="KAF2471470.1"/>
    </source>
</evidence>
<organism evidence="1 2">
    <name type="scientific">Lindgomyces ingoldianus</name>
    <dbReference type="NCBI Taxonomy" id="673940"/>
    <lineage>
        <taxon>Eukaryota</taxon>
        <taxon>Fungi</taxon>
        <taxon>Dikarya</taxon>
        <taxon>Ascomycota</taxon>
        <taxon>Pezizomycotina</taxon>
        <taxon>Dothideomycetes</taxon>
        <taxon>Pleosporomycetidae</taxon>
        <taxon>Pleosporales</taxon>
        <taxon>Lindgomycetaceae</taxon>
        <taxon>Lindgomyces</taxon>
    </lineage>
</organism>